<feature type="region of interest" description="Disordered" evidence="1">
    <location>
        <begin position="1"/>
        <end position="38"/>
    </location>
</feature>
<evidence type="ECO:0000256" key="1">
    <source>
        <dbReference type="SAM" id="MobiDB-lite"/>
    </source>
</evidence>
<organism evidence="2 3">
    <name type="scientific">Rotaria magnacalcarata</name>
    <dbReference type="NCBI Taxonomy" id="392030"/>
    <lineage>
        <taxon>Eukaryota</taxon>
        <taxon>Metazoa</taxon>
        <taxon>Spiralia</taxon>
        <taxon>Gnathifera</taxon>
        <taxon>Rotifera</taxon>
        <taxon>Eurotatoria</taxon>
        <taxon>Bdelloidea</taxon>
        <taxon>Philodinida</taxon>
        <taxon>Philodinidae</taxon>
        <taxon>Rotaria</taxon>
    </lineage>
</organism>
<name>A0A8S3AZQ2_9BILA</name>
<evidence type="ECO:0000313" key="3">
    <source>
        <dbReference type="Proteomes" id="UP000681720"/>
    </source>
</evidence>
<dbReference type="AlphaFoldDB" id="A0A8S3AZQ2"/>
<reference evidence="2" key="1">
    <citation type="submission" date="2021-02" db="EMBL/GenBank/DDBJ databases">
        <authorList>
            <person name="Nowell W R."/>
        </authorList>
    </citation>
    <scope>NUCLEOTIDE SEQUENCE</scope>
</reference>
<gene>
    <name evidence="2" type="ORF">GIL414_LOCUS45592</name>
</gene>
<feature type="compositionally biased region" description="Low complexity" evidence="1">
    <location>
        <begin position="19"/>
        <end position="36"/>
    </location>
</feature>
<dbReference type="EMBL" id="CAJOBJ010140819">
    <property type="protein sequence ID" value="CAF4762142.1"/>
    <property type="molecule type" value="Genomic_DNA"/>
</dbReference>
<feature type="non-terminal residue" evidence="2">
    <location>
        <position position="1"/>
    </location>
</feature>
<proteinExistence type="predicted"/>
<dbReference type="Proteomes" id="UP000681720">
    <property type="component" value="Unassembled WGS sequence"/>
</dbReference>
<evidence type="ECO:0000313" key="2">
    <source>
        <dbReference type="EMBL" id="CAF4762142.1"/>
    </source>
</evidence>
<feature type="region of interest" description="Disordered" evidence="1">
    <location>
        <begin position="56"/>
        <end position="75"/>
    </location>
</feature>
<accession>A0A8S3AZQ2</accession>
<sequence length="75" mass="8344">KKLNTMTDTLTDDDITEVRSSSNRTTTTSSSTTTRRPMYIETEVRTDSVVTRRMASAAANRSVQEVLESTKSPTQ</sequence>
<feature type="compositionally biased region" description="Polar residues" evidence="1">
    <location>
        <begin position="59"/>
        <end position="75"/>
    </location>
</feature>
<comment type="caution">
    <text evidence="2">The sequence shown here is derived from an EMBL/GenBank/DDBJ whole genome shotgun (WGS) entry which is preliminary data.</text>
</comment>
<protein>
    <submittedName>
        <fullName evidence="2">Uncharacterized protein</fullName>
    </submittedName>
</protein>